<sequence length="585" mass="67792">MAAKTSEWRPGPTVCRCCLSEGCYKDISTEYFWMGKREVYSEMLSDTFDLSISYSKSGGPNSASRLICEPCIGRLRDAAEFKRQVQECEKTFVQCLDPVTALADMQVTLELEKEVKVEMVKEEKMRLSDDDDYGAHDYGDDDDDYDDLDDQPLTKLASKIPKKEDVDVLDLLDNAKVTEKRKSSTKVKGQPSKKSKCKQTAGSSKQQKPEPKKKKVVLDPVIDEADGQNDNTIEQLKTQLLGDFDDSPVNVHCLQDKTEEELTKLAERRGRGPICRENSMKLIAYSTLLVFQWNKSWYSCICCKEQFPYMSSLREHITEHDMKAIEGRIIKMQNTLLKAEISDLRCKICETNLSDLDELQQHLVNVHSVKVGDAHLLVPYKLETEGMRCQICKESFTNFRFLRLHVNKHYKNHICDVCGNSFANLLFLNLHKTRSHKRIRCDICDMDFSTRPEKRHHDAREHNVKIEKKQRFPCQYCDERFFQENLKFEHLVEKHGVTRPEHRCLLCPKVYITRSLLNNHVKSVHKKEKKHECDVCHNFFYTKSDLLRHSVTHTGEKKFSCSLCNSTFATKDSLRRHMKRNACGT</sequence>
<dbReference type="Pfam" id="PF07776">
    <property type="entry name" value="zf-AD"/>
    <property type="match status" value="1"/>
</dbReference>
<evidence type="ECO:0000256" key="7">
    <source>
        <dbReference type="ARBA" id="ARBA00023242"/>
    </source>
</evidence>
<feature type="compositionally biased region" description="Basic and acidic residues" evidence="10">
    <location>
        <begin position="128"/>
        <end position="138"/>
    </location>
</feature>
<dbReference type="PROSITE" id="PS00028">
    <property type="entry name" value="ZINC_FINGER_C2H2_1"/>
    <property type="match status" value="7"/>
</dbReference>
<feature type="binding site" evidence="9">
    <location>
        <position position="18"/>
    </location>
    <ligand>
        <name>Zn(2+)</name>
        <dbReference type="ChEBI" id="CHEBI:29105"/>
    </ligand>
</feature>
<dbReference type="InterPro" id="IPR012934">
    <property type="entry name" value="Znf_AD"/>
</dbReference>
<dbReference type="Pfam" id="PF13912">
    <property type="entry name" value="zf-C2H2_6"/>
    <property type="match status" value="1"/>
</dbReference>
<feature type="binding site" evidence="9">
    <location>
        <position position="15"/>
    </location>
    <ligand>
        <name>Zn(2+)</name>
        <dbReference type="ChEBI" id="CHEBI:29105"/>
    </ligand>
</feature>
<accession>A0ABM3M3E8</accession>
<dbReference type="PANTHER" id="PTHR16515">
    <property type="entry name" value="PR DOMAIN ZINC FINGER PROTEIN"/>
    <property type="match status" value="1"/>
</dbReference>
<dbReference type="PROSITE" id="PS50157">
    <property type="entry name" value="ZINC_FINGER_C2H2_2"/>
    <property type="match status" value="5"/>
</dbReference>
<evidence type="ECO:0000256" key="2">
    <source>
        <dbReference type="ARBA" id="ARBA00022723"/>
    </source>
</evidence>
<evidence type="ECO:0000256" key="1">
    <source>
        <dbReference type="ARBA" id="ARBA00004123"/>
    </source>
</evidence>
<feature type="domain" description="C2H2-type" evidence="11">
    <location>
        <begin position="559"/>
        <end position="585"/>
    </location>
</feature>
<dbReference type="Proteomes" id="UP001652582">
    <property type="component" value="Chromosome 26"/>
</dbReference>
<gene>
    <name evidence="14" type="primary">LOC112047122</name>
</gene>
<dbReference type="Gene3D" id="3.30.160.60">
    <property type="entry name" value="Classic Zinc Finger"/>
    <property type="match status" value="5"/>
</dbReference>
<feature type="region of interest" description="Disordered" evidence="10">
    <location>
        <begin position="179"/>
        <end position="216"/>
    </location>
</feature>
<keyword evidence="3" id="KW-0677">Repeat</keyword>
<dbReference type="Pfam" id="PF00096">
    <property type="entry name" value="zf-C2H2"/>
    <property type="match status" value="1"/>
</dbReference>
<protein>
    <submittedName>
        <fullName evidence="14">Zinc finger protein 99 isoform X9</fullName>
    </submittedName>
</protein>
<feature type="domain" description="C2H2-type" evidence="11">
    <location>
        <begin position="472"/>
        <end position="500"/>
    </location>
</feature>
<dbReference type="PROSITE" id="PS51915">
    <property type="entry name" value="ZAD"/>
    <property type="match status" value="1"/>
</dbReference>
<evidence type="ECO:0000256" key="3">
    <source>
        <dbReference type="ARBA" id="ARBA00022737"/>
    </source>
</evidence>
<keyword evidence="13" id="KW-1185">Reference proteome</keyword>
<evidence type="ECO:0000256" key="6">
    <source>
        <dbReference type="ARBA" id="ARBA00023125"/>
    </source>
</evidence>
<keyword evidence="5 9" id="KW-0862">Zinc</keyword>
<dbReference type="RefSeq" id="XP_052745562.1">
    <property type="nucleotide sequence ID" value="XM_052889602.1"/>
</dbReference>
<evidence type="ECO:0000313" key="14">
    <source>
        <dbReference type="RefSeq" id="XP_052745562.1"/>
    </source>
</evidence>
<evidence type="ECO:0000256" key="10">
    <source>
        <dbReference type="SAM" id="MobiDB-lite"/>
    </source>
</evidence>
<feature type="domain" description="C2H2-type" evidence="11">
    <location>
        <begin position="502"/>
        <end position="530"/>
    </location>
</feature>
<keyword evidence="2 9" id="KW-0479">Metal-binding</keyword>
<evidence type="ECO:0000259" key="11">
    <source>
        <dbReference type="PROSITE" id="PS50157"/>
    </source>
</evidence>
<keyword evidence="7" id="KW-0539">Nucleus</keyword>
<organism evidence="13 14">
    <name type="scientific">Bicyclus anynana</name>
    <name type="common">Squinting bush brown butterfly</name>
    <dbReference type="NCBI Taxonomy" id="110368"/>
    <lineage>
        <taxon>Eukaryota</taxon>
        <taxon>Metazoa</taxon>
        <taxon>Ecdysozoa</taxon>
        <taxon>Arthropoda</taxon>
        <taxon>Hexapoda</taxon>
        <taxon>Insecta</taxon>
        <taxon>Pterygota</taxon>
        <taxon>Neoptera</taxon>
        <taxon>Endopterygota</taxon>
        <taxon>Lepidoptera</taxon>
        <taxon>Glossata</taxon>
        <taxon>Ditrysia</taxon>
        <taxon>Papilionoidea</taxon>
        <taxon>Nymphalidae</taxon>
        <taxon>Satyrinae</taxon>
        <taxon>Satyrini</taxon>
        <taxon>Mycalesina</taxon>
        <taxon>Bicyclus</taxon>
    </lineage>
</organism>
<feature type="domain" description="C2H2-type" evidence="11">
    <location>
        <begin position="298"/>
        <end position="325"/>
    </location>
</feature>
<feature type="domain" description="ZAD" evidence="12">
    <location>
        <begin position="13"/>
        <end position="95"/>
    </location>
</feature>
<feature type="binding site" evidence="9">
    <location>
        <position position="71"/>
    </location>
    <ligand>
        <name>Zn(2+)</name>
        <dbReference type="ChEBI" id="CHEBI:29105"/>
    </ligand>
</feature>
<evidence type="ECO:0000256" key="9">
    <source>
        <dbReference type="PROSITE-ProRule" id="PRU01263"/>
    </source>
</evidence>
<dbReference type="GeneID" id="112047122"/>
<dbReference type="PANTHER" id="PTHR16515:SF49">
    <property type="entry name" value="GASTRULA ZINC FINGER PROTEIN XLCGF49.1-LIKE-RELATED"/>
    <property type="match status" value="1"/>
</dbReference>
<comment type="subcellular location">
    <subcellularLocation>
        <location evidence="1">Nucleus</location>
    </subcellularLocation>
</comment>
<feature type="binding site" evidence="9">
    <location>
        <position position="68"/>
    </location>
    <ligand>
        <name>Zn(2+)</name>
        <dbReference type="ChEBI" id="CHEBI:29105"/>
    </ligand>
</feature>
<dbReference type="SMART" id="SM00355">
    <property type="entry name" value="ZnF_C2H2"/>
    <property type="match status" value="9"/>
</dbReference>
<name>A0ABM3M3E8_BICAN</name>
<dbReference type="SUPFAM" id="SSF57667">
    <property type="entry name" value="beta-beta-alpha zinc fingers"/>
    <property type="match status" value="4"/>
</dbReference>
<keyword evidence="6" id="KW-0238">DNA-binding</keyword>
<proteinExistence type="predicted"/>
<dbReference type="SMART" id="SM00868">
    <property type="entry name" value="zf-AD"/>
    <property type="match status" value="1"/>
</dbReference>
<reference evidence="14" key="1">
    <citation type="submission" date="2025-08" db="UniProtKB">
        <authorList>
            <consortium name="RefSeq"/>
        </authorList>
    </citation>
    <scope>IDENTIFICATION</scope>
</reference>
<evidence type="ECO:0000259" key="12">
    <source>
        <dbReference type="PROSITE" id="PS51915"/>
    </source>
</evidence>
<feature type="compositionally biased region" description="Acidic residues" evidence="10">
    <location>
        <begin position="139"/>
        <end position="150"/>
    </location>
</feature>
<dbReference type="Pfam" id="PF13894">
    <property type="entry name" value="zf-C2H2_4"/>
    <property type="match status" value="1"/>
</dbReference>
<feature type="domain" description="C2H2-type" evidence="11">
    <location>
        <begin position="531"/>
        <end position="558"/>
    </location>
</feature>
<dbReference type="InterPro" id="IPR050331">
    <property type="entry name" value="Zinc_finger"/>
</dbReference>
<keyword evidence="4 8" id="KW-0863">Zinc-finger</keyword>
<feature type="region of interest" description="Disordered" evidence="10">
    <location>
        <begin position="128"/>
        <end position="150"/>
    </location>
</feature>
<dbReference type="InterPro" id="IPR013087">
    <property type="entry name" value="Znf_C2H2_type"/>
</dbReference>
<evidence type="ECO:0000313" key="13">
    <source>
        <dbReference type="Proteomes" id="UP001652582"/>
    </source>
</evidence>
<evidence type="ECO:0000256" key="4">
    <source>
        <dbReference type="ARBA" id="ARBA00022771"/>
    </source>
</evidence>
<dbReference type="InterPro" id="IPR036236">
    <property type="entry name" value="Znf_C2H2_sf"/>
</dbReference>
<evidence type="ECO:0000256" key="5">
    <source>
        <dbReference type="ARBA" id="ARBA00022833"/>
    </source>
</evidence>
<evidence type="ECO:0000256" key="8">
    <source>
        <dbReference type="PROSITE-ProRule" id="PRU00042"/>
    </source>
</evidence>